<sequence length="777" mass="84110">MRMTTRAQVTTDGGLGAEATTLIGRRAETARVGRLLSGARLVTLTGVGGVGKTRLALRVARDAEAAFPDGVHVVELADLREGDLLAQRLCTALGLADPGRAGSDGTDVLAARLRDRQALLVLDNCEHLVDACALLTETLLRAAPGLRILATGRQTLGITAEHVFPVEPLPVPDPAGEPSLGELLGCPAVTLFAERGAAVSRGFAVTAENATTVARLVHRLDGLPLAIELAAARLRTLTAEEILDRLTDRFALLTTGSRTAVPRQRTLRELIDWSHALCTDRERALWARASVFSGGFDLAGAEAVCADADLPAAAVLDVLDGLVEKSVLTHRQHDGRSRYHMLETVREYGQERLAASGGEGVLRRRHRDHMLALTGRAQREWFGPRQVEWFTRLRLDHANLGAALEYCLRTPGETAAGLAMAVAPRHYWIRSRSLAEGRRRLGDLLAAGDGEAGPPRAYALATHVYLGILQGRPAEESLAALDDCAALAERHGDVHAASWIAHHRAMLATWRGEFAAAAALFEGARTAFRAAGLLDAEVECAVKQAIVHAYGGDAGTAARLCREVLTVTEAHGESWLRGLALFAESLLARRSRAPREAAEPARRAIRLLRPFHDWWDIAMCVEVIAWSSAGEPRRAARLLGVLHLLWGSVGVSLSTAPFMREEHGRFEEEVRSALTAAEFERAFRRGAETTLDQALDHVLDAAPPAPGERPASPLTRREWEVADLVAEGLTNKQIAAHLVIARRTAENHVERIRAKLGFTSRSQLAVWAHRKREEGAP</sequence>
<dbReference type="GO" id="GO:0006355">
    <property type="term" value="P:regulation of DNA-templated transcription"/>
    <property type="evidence" value="ECO:0007669"/>
    <property type="project" value="InterPro"/>
</dbReference>
<dbReference type="InterPro" id="IPR058852">
    <property type="entry name" value="HTH_77"/>
</dbReference>
<dbReference type="Proteomes" id="UP000516422">
    <property type="component" value="Chromosome"/>
</dbReference>
<feature type="domain" description="HTH luxR-type" evidence="1">
    <location>
        <begin position="707"/>
        <end position="772"/>
    </location>
</feature>
<dbReference type="Pfam" id="PF25872">
    <property type="entry name" value="HTH_77"/>
    <property type="match status" value="1"/>
</dbReference>
<dbReference type="InterPro" id="IPR000792">
    <property type="entry name" value="Tscrpt_reg_LuxR_C"/>
</dbReference>
<dbReference type="InterPro" id="IPR036388">
    <property type="entry name" value="WH-like_DNA-bd_sf"/>
</dbReference>
<dbReference type="PANTHER" id="PTHR47691">
    <property type="entry name" value="REGULATOR-RELATED"/>
    <property type="match status" value="1"/>
</dbReference>
<proteinExistence type="predicted"/>
<dbReference type="Gene3D" id="3.40.50.300">
    <property type="entry name" value="P-loop containing nucleotide triphosphate hydrolases"/>
    <property type="match status" value="1"/>
</dbReference>
<dbReference type="SUPFAM" id="SSF46894">
    <property type="entry name" value="C-terminal effector domain of the bipartite response regulators"/>
    <property type="match status" value="1"/>
</dbReference>
<dbReference type="InterPro" id="IPR027417">
    <property type="entry name" value="P-loop_NTPase"/>
</dbReference>
<evidence type="ECO:0000313" key="2">
    <source>
        <dbReference type="EMBL" id="QNT90836.1"/>
    </source>
</evidence>
<gene>
    <name evidence="2" type="ORF">HEP81_00500</name>
</gene>
<reference evidence="2 3" key="1">
    <citation type="submission" date="2020-04" db="EMBL/GenBank/DDBJ databases">
        <title>Characterization and engineering of Streptomyces griseofuscus DSM40191 as a potential heterologous host for expression of BGCs.</title>
        <authorList>
            <person name="Gren T."/>
            <person name="Whitford C.M."/>
            <person name="Mohite O.S."/>
            <person name="Joergensen T.S."/>
            <person name="Nielsen J.B."/>
            <person name="Lee S.Y."/>
            <person name="Weber T."/>
        </authorList>
    </citation>
    <scope>NUCLEOTIDE SEQUENCE [LARGE SCALE GENOMIC DNA]</scope>
    <source>
        <strain evidence="2 3">DSM 40191</strain>
    </source>
</reference>
<dbReference type="PROSITE" id="PS50043">
    <property type="entry name" value="HTH_LUXR_2"/>
    <property type="match status" value="1"/>
</dbReference>
<dbReference type="InterPro" id="IPR016032">
    <property type="entry name" value="Sig_transdc_resp-reg_C-effctor"/>
</dbReference>
<name>A0A7H1PS06_9ACTN</name>
<evidence type="ECO:0000313" key="3">
    <source>
        <dbReference type="Proteomes" id="UP000516422"/>
    </source>
</evidence>
<protein>
    <submittedName>
        <fullName evidence="2">LuxR family transcriptional regulator</fullName>
    </submittedName>
</protein>
<dbReference type="EMBL" id="CP051006">
    <property type="protein sequence ID" value="QNT90836.1"/>
    <property type="molecule type" value="Genomic_DNA"/>
</dbReference>
<dbReference type="CDD" id="cd06170">
    <property type="entry name" value="LuxR_C_like"/>
    <property type="match status" value="1"/>
</dbReference>
<dbReference type="PRINTS" id="PR00364">
    <property type="entry name" value="DISEASERSIST"/>
</dbReference>
<dbReference type="AlphaFoldDB" id="A0A7H1PS06"/>
<dbReference type="SUPFAM" id="SSF48452">
    <property type="entry name" value="TPR-like"/>
    <property type="match status" value="1"/>
</dbReference>
<dbReference type="Gene3D" id="1.10.10.10">
    <property type="entry name" value="Winged helix-like DNA-binding domain superfamily/Winged helix DNA-binding domain"/>
    <property type="match status" value="1"/>
</dbReference>
<dbReference type="GO" id="GO:0003677">
    <property type="term" value="F:DNA binding"/>
    <property type="evidence" value="ECO:0007669"/>
    <property type="project" value="InterPro"/>
</dbReference>
<dbReference type="SMART" id="SM00421">
    <property type="entry name" value="HTH_LUXR"/>
    <property type="match status" value="1"/>
</dbReference>
<dbReference type="InterPro" id="IPR049945">
    <property type="entry name" value="AAA_22"/>
</dbReference>
<evidence type="ECO:0000259" key="1">
    <source>
        <dbReference type="PROSITE" id="PS50043"/>
    </source>
</evidence>
<accession>A0A7H1PS06</accession>
<dbReference type="GO" id="GO:0016887">
    <property type="term" value="F:ATP hydrolysis activity"/>
    <property type="evidence" value="ECO:0007669"/>
    <property type="project" value="InterPro"/>
</dbReference>
<dbReference type="PANTHER" id="PTHR47691:SF3">
    <property type="entry name" value="HTH-TYPE TRANSCRIPTIONAL REGULATOR RV0890C-RELATED"/>
    <property type="match status" value="1"/>
</dbReference>
<dbReference type="KEGG" id="sgf:HEP81_00500"/>
<dbReference type="InterPro" id="IPR011990">
    <property type="entry name" value="TPR-like_helical_dom_sf"/>
</dbReference>
<organism evidence="2 3">
    <name type="scientific">Streptomyces griseofuscus</name>
    <dbReference type="NCBI Taxonomy" id="146922"/>
    <lineage>
        <taxon>Bacteria</taxon>
        <taxon>Bacillati</taxon>
        <taxon>Actinomycetota</taxon>
        <taxon>Actinomycetes</taxon>
        <taxon>Kitasatosporales</taxon>
        <taxon>Streptomycetaceae</taxon>
        <taxon>Streptomyces</taxon>
    </lineage>
</organism>
<dbReference type="Pfam" id="PF00196">
    <property type="entry name" value="GerE"/>
    <property type="match status" value="1"/>
</dbReference>
<dbReference type="SUPFAM" id="SSF52540">
    <property type="entry name" value="P-loop containing nucleoside triphosphate hydrolases"/>
    <property type="match status" value="1"/>
</dbReference>
<dbReference type="PRINTS" id="PR00038">
    <property type="entry name" value="HTHLUXR"/>
</dbReference>
<dbReference type="Pfam" id="PF13401">
    <property type="entry name" value="AAA_22"/>
    <property type="match status" value="1"/>
</dbReference>